<evidence type="ECO:0000256" key="5">
    <source>
        <dbReference type="ARBA" id="ARBA00023014"/>
    </source>
</evidence>
<dbReference type="AlphaFoldDB" id="A0A2T7FZG1"/>
<dbReference type="InterPro" id="IPR012257">
    <property type="entry name" value="Glc_ox_4Fe-4S"/>
</dbReference>
<dbReference type="NCBIfam" id="NF008434">
    <property type="entry name" value="PRK11274.1"/>
    <property type="match status" value="1"/>
</dbReference>
<keyword evidence="4 6" id="KW-0408">Iron</keyword>
<evidence type="ECO:0000313" key="8">
    <source>
        <dbReference type="EMBL" id="PVA07564.1"/>
    </source>
</evidence>
<keyword evidence="5 6" id="KW-0411">Iron-sulfur</keyword>
<dbReference type="InterPro" id="IPR004017">
    <property type="entry name" value="Cys_rich_dom"/>
</dbReference>
<dbReference type="EC" id="1.1.99.14" evidence="6"/>
<evidence type="ECO:0000256" key="2">
    <source>
        <dbReference type="ARBA" id="ARBA00022723"/>
    </source>
</evidence>
<dbReference type="Pfam" id="PF02754">
    <property type="entry name" value="CCG"/>
    <property type="match status" value="2"/>
</dbReference>
<evidence type="ECO:0000256" key="6">
    <source>
        <dbReference type="PIRNR" id="PIRNR000139"/>
    </source>
</evidence>
<dbReference type="PANTHER" id="PTHR32479">
    <property type="entry name" value="GLYCOLATE OXIDASE IRON-SULFUR SUBUNIT"/>
    <property type="match status" value="1"/>
</dbReference>
<dbReference type="RefSeq" id="WP_108639606.1">
    <property type="nucleotide sequence ID" value="NZ_QCYG01000002.1"/>
</dbReference>
<keyword evidence="2 6" id="KW-0479">Metal-binding</keyword>
<evidence type="ECO:0000256" key="3">
    <source>
        <dbReference type="ARBA" id="ARBA00022737"/>
    </source>
</evidence>
<dbReference type="GO" id="GO:0019154">
    <property type="term" value="F:glycolate dehydrogenase activity"/>
    <property type="evidence" value="ECO:0007669"/>
    <property type="project" value="UniProtKB-EC"/>
</dbReference>
<dbReference type="SUPFAM" id="SSF46548">
    <property type="entry name" value="alpha-helical ferredoxin"/>
    <property type="match status" value="1"/>
</dbReference>
<dbReference type="FunFam" id="1.10.1060.10:FF:000012">
    <property type="entry name" value="Glycolate oxidase iron-sulfur subunit"/>
    <property type="match status" value="1"/>
</dbReference>
<comment type="catalytic activity">
    <reaction evidence="6">
        <text>glycolate + A = glyoxylate + AH2</text>
        <dbReference type="Rhea" id="RHEA:21264"/>
        <dbReference type="ChEBI" id="CHEBI:13193"/>
        <dbReference type="ChEBI" id="CHEBI:17499"/>
        <dbReference type="ChEBI" id="CHEBI:29805"/>
        <dbReference type="ChEBI" id="CHEBI:36655"/>
        <dbReference type="EC" id="1.1.99.14"/>
    </reaction>
</comment>
<dbReference type="Gene3D" id="1.10.1060.10">
    <property type="entry name" value="Alpha-helical ferredoxin"/>
    <property type="match status" value="1"/>
</dbReference>
<dbReference type="GO" id="GO:0046872">
    <property type="term" value="F:metal ion binding"/>
    <property type="evidence" value="ECO:0007669"/>
    <property type="project" value="UniProtKB-UniRule"/>
</dbReference>
<feature type="domain" description="4Fe-4S ferredoxin-type" evidence="7">
    <location>
        <begin position="66"/>
        <end position="96"/>
    </location>
</feature>
<keyword evidence="6" id="KW-0249">Electron transport</keyword>
<keyword evidence="9" id="KW-1185">Reference proteome</keyword>
<evidence type="ECO:0000259" key="7">
    <source>
        <dbReference type="PROSITE" id="PS51379"/>
    </source>
</evidence>
<dbReference type="PROSITE" id="PS51379">
    <property type="entry name" value="4FE4S_FER_2"/>
    <property type="match status" value="2"/>
</dbReference>
<dbReference type="InterPro" id="IPR009051">
    <property type="entry name" value="Helical_ferredxn"/>
</dbReference>
<reference evidence="8 9" key="1">
    <citation type="submission" date="2018-04" db="EMBL/GenBank/DDBJ databases">
        <title>Pelagivirga bohaiensis gen. nov., sp. nov., a bacterium isolated from the Bohai Sea.</title>
        <authorList>
            <person name="Ji X."/>
        </authorList>
    </citation>
    <scope>NUCLEOTIDE SEQUENCE [LARGE SCALE GENOMIC DNA]</scope>
    <source>
        <strain evidence="8 9">BH-SD16</strain>
    </source>
</reference>
<keyword evidence="6" id="KW-0813">Transport</keyword>
<comment type="cofactor">
    <cofactor evidence="6">
        <name>[4Fe-4S] cluster</name>
        <dbReference type="ChEBI" id="CHEBI:49883"/>
    </cofactor>
    <text evidence="6">Binds 2 [4Fe-4S] clusters.</text>
</comment>
<dbReference type="PROSITE" id="PS00198">
    <property type="entry name" value="4FE4S_FER_1"/>
    <property type="match status" value="1"/>
</dbReference>
<accession>A0A2T7FZG1</accession>
<sequence length="476" mass="51095">MQTDFTDAQLQDPATARANEILRACVHCGFCTATCPTYQVLGDELDSPRGRIYLIKDMLENERVPDAKTVQHIDRCLSCLACMTTCPSGVHYMHLVDHARAYIEATYTRPAGERALRWMLAKILPYPMRFRVALLAAKIGRPFAPLIPDARLRAMLRMAPKRIPPVSRNDDPQVFTARNRKLRVALMTGCAQKALNTDINDATIRLLTRLGAEVVVADGAGCCGALTHHMGKTEESHAAAARNIRAWTREIAGGGLDAIVINTSGCGTTVKDYGHIFRDTDLAEEAAQVAARAKDVSEVLLELLPEGAAAFTANTARSDLAGTDAVAIPPTGTGPLTVAYHAACSLQHGQQIKAAPKELLTRAGFRVVEPADSHLCCGSAGTYNLLQPEISAQLQDRKVQTLEAVRPDVIAAGNIGCMMQIGQATQVPIVHTVELLDWATGGPRPPALDAPPGVPNLRARATIAPDAAGSLRETSR</sequence>
<organism evidence="8 9">
    <name type="scientific">Thalassorhabdomicrobium marinisediminis</name>
    <dbReference type="NCBI Taxonomy" id="2170577"/>
    <lineage>
        <taxon>Bacteria</taxon>
        <taxon>Pseudomonadati</taxon>
        <taxon>Pseudomonadota</taxon>
        <taxon>Alphaproteobacteria</taxon>
        <taxon>Rhodobacterales</taxon>
        <taxon>Paracoccaceae</taxon>
        <taxon>Thalassorhabdomicrobium</taxon>
    </lineage>
</organism>
<gene>
    <name evidence="8" type="ORF">DC363_02715</name>
</gene>
<dbReference type="Proteomes" id="UP000244817">
    <property type="component" value="Unassembled WGS sequence"/>
</dbReference>
<dbReference type="PIRSF" id="PIRSF000139">
    <property type="entry name" value="Glc_ox_4Fe-4S"/>
    <property type="match status" value="1"/>
</dbReference>
<name>A0A2T7FZG1_9RHOB</name>
<evidence type="ECO:0000256" key="1">
    <source>
        <dbReference type="ARBA" id="ARBA00022485"/>
    </source>
</evidence>
<dbReference type="PANTHER" id="PTHR32479:SF17">
    <property type="entry name" value="GLYCOLATE OXIDASE IRON-SULFUR SUBUNIT"/>
    <property type="match status" value="1"/>
</dbReference>
<dbReference type="EMBL" id="QCYG01000002">
    <property type="protein sequence ID" value="PVA07564.1"/>
    <property type="molecule type" value="Genomic_DNA"/>
</dbReference>
<dbReference type="InterPro" id="IPR017896">
    <property type="entry name" value="4Fe4S_Fe-S-bd"/>
</dbReference>
<keyword evidence="3" id="KW-0677">Repeat</keyword>
<proteinExistence type="predicted"/>
<comment type="caution">
    <text evidence="8">The sequence shown here is derived from an EMBL/GenBank/DDBJ whole genome shotgun (WGS) entry which is preliminary data.</text>
</comment>
<dbReference type="InterPro" id="IPR017900">
    <property type="entry name" value="4Fe4S_Fe_S_CS"/>
</dbReference>
<dbReference type="Pfam" id="PF13183">
    <property type="entry name" value="Fer4_8"/>
    <property type="match status" value="1"/>
</dbReference>
<keyword evidence="1 6" id="KW-0004">4Fe-4S</keyword>
<feature type="domain" description="4Fe-4S ferredoxin-type" evidence="7">
    <location>
        <begin position="14"/>
        <end position="46"/>
    </location>
</feature>
<protein>
    <recommendedName>
        <fullName evidence="6">Glycolate oxidase iron-sulfur subunit</fullName>
        <ecNumber evidence="6">1.1.99.14</ecNumber>
    </recommendedName>
</protein>
<evidence type="ECO:0000313" key="9">
    <source>
        <dbReference type="Proteomes" id="UP000244817"/>
    </source>
</evidence>
<dbReference type="GO" id="GO:0051539">
    <property type="term" value="F:4 iron, 4 sulfur cluster binding"/>
    <property type="evidence" value="ECO:0007669"/>
    <property type="project" value="UniProtKB-UniRule"/>
</dbReference>
<evidence type="ECO:0000256" key="4">
    <source>
        <dbReference type="ARBA" id="ARBA00023004"/>
    </source>
</evidence>
<comment type="catalytic activity">
    <reaction evidence="6">
        <text>(R)-lactate + A = pyruvate + AH2</text>
        <dbReference type="Rhea" id="RHEA:15089"/>
        <dbReference type="ChEBI" id="CHEBI:13193"/>
        <dbReference type="ChEBI" id="CHEBI:15361"/>
        <dbReference type="ChEBI" id="CHEBI:16004"/>
        <dbReference type="ChEBI" id="CHEBI:17499"/>
    </reaction>
</comment>
<comment type="function">
    <text evidence="6">Component of a complex that catalyzes the oxidation of glycolate to glyoxylate.</text>
</comment>
<dbReference type="OrthoDB" id="9765258at2"/>